<sequence>MEIGQLRALREVQARGSIAAAALALHVTASSVSQQLSALQRKAGTPLTYKLGRRTALTPAGLALCRATVEVEVALARADAAVDSFKDSVGEPVRVAAFHSAGLAFFGPLEARLADDAGTSLRLYDQDVAQDEFVALTADYDVVIGHRLPNSPAWPDTVAVTTLAFEPLDIAVGAGHRLAGRASLGPVDLRGERWVSVREGFPLEGAIEMIGTLAGEEVDVAHRINEFFVAASVVESGRCISLMPRYTVSAEHFPRLVCIPLREPALGRYIDVLTRPEALERAAVQQVLVGLGAVMAALVTNSGPILWSHA</sequence>
<dbReference type="PANTHER" id="PTHR30419:SF8">
    <property type="entry name" value="NITROGEN ASSIMILATION TRANSCRIPTIONAL ACTIVATOR-RELATED"/>
    <property type="match status" value="1"/>
</dbReference>
<feature type="domain" description="HTH lysR-type" evidence="5">
    <location>
        <begin position="1"/>
        <end position="58"/>
    </location>
</feature>
<dbReference type="GO" id="GO:0003677">
    <property type="term" value="F:DNA binding"/>
    <property type="evidence" value="ECO:0007669"/>
    <property type="project" value="UniProtKB-KW"/>
</dbReference>
<evidence type="ECO:0000259" key="5">
    <source>
        <dbReference type="PROSITE" id="PS50931"/>
    </source>
</evidence>
<proteinExistence type="inferred from homology"/>
<dbReference type="PATRIC" id="fig|656366.3.peg.3268"/>
<dbReference type="Proteomes" id="UP000062833">
    <property type="component" value="Chromosome"/>
</dbReference>
<evidence type="ECO:0000256" key="4">
    <source>
        <dbReference type="ARBA" id="ARBA00023163"/>
    </source>
</evidence>
<evidence type="ECO:0000256" key="2">
    <source>
        <dbReference type="ARBA" id="ARBA00023015"/>
    </source>
</evidence>
<dbReference type="InterPro" id="IPR036388">
    <property type="entry name" value="WH-like_DNA-bd_sf"/>
</dbReference>
<accession>A0A0M3UGU6</accession>
<organism evidence="6 7">
    <name type="scientific">Arthrobacter alpinus</name>
    <dbReference type="NCBI Taxonomy" id="656366"/>
    <lineage>
        <taxon>Bacteria</taxon>
        <taxon>Bacillati</taxon>
        <taxon>Actinomycetota</taxon>
        <taxon>Actinomycetes</taxon>
        <taxon>Micrococcales</taxon>
        <taxon>Micrococcaceae</taxon>
        <taxon>Arthrobacter</taxon>
    </lineage>
</organism>
<evidence type="ECO:0000256" key="1">
    <source>
        <dbReference type="ARBA" id="ARBA00009437"/>
    </source>
</evidence>
<dbReference type="InterPro" id="IPR050950">
    <property type="entry name" value="HTH-type_LysR_regulators"/>
</dbReference>
<comment type="similarity">
    <text evidence="1">Belongs to the LysR transcriptional regulatory family.</text>
</comment>
<dbReference type="EMBL" id="CP012677">
    <property type="protein sequence ID" value="ALE93349.1"/>
    <property type="molecule type" value="Genomic_DNA"/>
</dbReference>
<dbReference type="GO" id="GO:0005829">
    <property type="term" value="C:cytosol"/>
    <property type="evidence" value="ECO:0007669"/>
    <property type="project" value="TreeGrafter"/>
</dbReference>
<dbReference type="Pfam" id="PF00126">
    <property type="entry name" value="HTH_1"/>
    <property type="match status" value="1"/>
</dbReference>
<keyword evidence="3" id="KW-0238">DNA-binding</keyword>
<dbReference type="PROSITE" id="PS50931">
    <property type="entry name" value="HTH_LYSR"/>
    <property type="match status" value="1"/>
</dbReference>
<keyword evidence="7" id="KW-1185">Reference proteome</keyword>
<evidence type="ECO:0000313" key="7">
    <source>
        <dbReference type="Proteomes" id="UP000062833"/>
    </source>
</evidence>
<dbReference type="RefSeq" id="WP_062008019.1">
    <property type="nucleotide sequence ID" value="NZ_CP012677.1"/>
</dbReference>
<protein>
    <recommendedName>
        <fullName evidence="5">HTH lysR-type domain-containing protein</fullName>
    </recommendedName>
</protein>
<dbReference type="OrthoDB" id="4131546at2"/>
<evidence type="ECO:0000256" key="3">
    <source>
        <dbReference type="ARBA" id="ARBA00023125"/>
    </source>
</evidence>
<reference evidence="7" key="1">
    <citation type="submission" date="2015-09" db="EMBL/GenBank/DDBJ databases">
        <title>Complete genome of Arthrobacter alpinus strain R3.8.</title>
        <authorList>
            <person name="See-Too W.S."/>
            <person name="Chan K.G."/>
        </authorList>
    </citation>
    <scope>NUCLEOTIDE SEQUENCE [LARGE SCALE GENOMIC DNA]</scope>
    <source>
        <strain evidence="7">R3.8</strain>
    </source>
</reference>
<keyword evidence="2" id="KW-0805">Transcription regulation</keyword>
<dbReference type="Pfam" id="PF03466">
    <property type="entry name" value="LysR_substrate"/>
    <property type="match status" value="1"/>
</dbReference>
<dbReference type="Gene3D" id="3.40.190.10">
    <property type="entry name" value="Periplasmic binding protein-like II"/>
    <property type="match status" value="2"/>
</dbReference>
<evidence type="ECO:0000313" key="6">
    <source>
        <dbReference type="EMBL" id="ALE93349.1"/>
    </source>
</evidence>
<dbReference type="GO" id="GO:0003700">
    <property type="term" value="F:DNA-binding transcription factor activity"/>
    <property type="evidence" value="ECO:0007669"/>
    <property type="project" value="InterPro"/>
</dbReference>
<name>A0A0M3UGU6_9MICC</name>
<keyword evidence="4" id="KW-0804">Transcription</keyword>
<dbReference type="SUPFAM" id="SSF53850">
    <property type="entry name" value="Periplasmic binding protein-like II"/>
    <property type="match status" value="1"/>
</dbReference>
<dbReference type="InterPro" id="IPR036390">
    <property type="entry name" value="WH_DNA-bd_sf"/>
</dbReference>
<dbReference type="KEGG" id="aaq:AOC05_15145"/>
<dbReference type="SUPFAM" id="SSF46785">
    <property type="entry name" value="Winged helix' DNA-binding domain"/>
    <property type="match status" value="1"/>
</dbReference>
<dbReference type="InterPro" id="IPR000847">
    <property type="entry name" value="LysR_HTH_N"/>
</dbReference>
<dbReference type="AlphaFoldDB" id="A0A0M3UGU6"/>
<gene>
    <name evidence="6" type="ORF">AOC05_15145</name>
</gene>
<dbReference type="Gene3D" id="1.10.10.10">
    <property type="entry name" value="Winged helix-like DNA-binding domain superfamily/Winged helix DNA-binding domain"/>
    <property type="match status" value="1"/>
</dbReference>
<dbReference type="PANTHER" id="PTHR30419">
    <property type="entry name" value="HTH-TYPE TRANSCRIPTIONAL REGULATOR YBHD"/>
    <property type="match status" value="1"/>
</dbReference>
<dbReference type="InterPro" id="IPR005119">
    <property type="entry name" value="LysR_subst-bd"/>
</dbReference>